<organism evidence="7 8">
    <name type="scientific">Solicola gregarius</name>
    <dbReference type="NCBI Taxonomy" id="2908642"/>
    <lineage>
        <taxon>Bacteria</taxon>
        <taxon>Bacillati</taxon>
        <taxon>Actinomycetota</taxon>
        <taxon>Actinomycetes</taxon>
        <taxon>Propionibacteriales</taxon>
        <taxon>Nocardioidaceae</taxon>
        <taxon>Solicola</taxon>
    </lineage>
</organism>
<evidence type="ECO:0000259" key="6">
    <source>
        <dbReference type="Pfam" id="PF06305"/>
    </source>
</evidence>
<evidence type="ECO:0000256" key="1">
    <source>
        <dbReference type="ARBA" id="ARBA00022475"/>
    </source>
</evidence>
<dbReference type="Pfam" id="PF06305">
    <property type="entry name" value="LapA_dom"/>
    <property type="match status" value="1"/>
</dbReference>
<proteinExistence type="predicted"/>
<evidence type="ECO:0000313" key="7">
    <source>
        <dbReference type="EMBL" id="UYM07328.1"/>
    </source>
</evidence>
<dbReference type="Proteomes" id="UP001164390">
    <property type="component" value="Chromosome"/>
</dbReference>
<keyword evidence="4 5" id="KW-0472">Membrane</keyword>
<keyword evidence="1" id="KW-1003">Cell membrane</keyword>
<gene>
    <name evidence="7" type="ORF">L0C25_09715</name>
</gene>
<reference evidence="7" key="1">
    <citation type="submission" date="2022-01" db="EMBL/GenBank/DDBJ databases">
        <title>Nocardioidaceae gen. sp. A5X3R13.</title>
        <authorList>
            <person name="Lopez Marin M.A."/>
            <person name="Uhlik O."/>
        </authorList>
    </citation>
    <scope>NUCLEOTIDE SEQUENCE</scope>
    <source>
        <strain evidence="7">A5X3R13</strain>
    </source>
</reference>
<accession>A0AA46TMX7</accession>
<keyword evidence="3 5" id="KW-1133">Transmembrane helix</keyword>
<keyword evidence="2 5" id="KW-0812">Transmembrane</keyword>
<keyword evidence="8" id="KW-1185">Reference proteome</keyword>
<dbReference type="GO" id="GO:0005886">
    <property type="term" value="C:plasma membrane"/>
    <property type="evidence" value="ECO:0007669"/>
    <property type="project" value="InterPro"/>
</dbReference>
<sequence>MTEQHDRGQGTPLRIRPKTVIGVVIAVLALVFVFQNTGKGQVDFLFWSVSMPAWIWLLVIFAAGVVVGSNFPWLRRRRAKDPG</sequence>
<protein>
    <submittedName>
        <fullName evidence="7">LapA family protein</fullName>
    </submittedName>
</protein>
<dbReference type="KEGG" id="sgrg:L0C25_09715"/>
<dbReference type="AlphaFoldDB" id="A0AA46TMX7"/>
<dbReference type="RefSeq" id="WP_271636297.1">
    <property type="nucleotide sequence ID" value="NZ_CP094970.1"/>
</dbReference>
<feature type="domain" description="Lipopolysaccharide assembly protein A" evidence="6">
    <location>
        <begin position="35"/>
        <end position="78"/>
    </location>
</feature>
<dbReference type="EMBL" id="CP094970">
    <property type="protein sequence ID" value="UYM07328.1"/>
    <property type="molecule type" value="Genomic_DNA"/>
</dbReference>
<evidence type="ECO:0000313" key="8">
    <source>
        <dbReference type="Proteomes" id="UP001164390"/>
    </source>
</evidence>
<feature type="transmembrane region" description="Helical" evidence="5">
    <location>
        <begin position="44"/>
        <end position="68"/>
    </location>
</feature>
<evidence type="ECO:0000256" key="5">
    <source>
        <dbReference type="SAM" id="Phobius"/>
    </source>
</evidence>
<evidence type="ECO:0000256" key="4">
    <source>
        <dbReference type="ARBA" id="ARBA00023136"/>
    </source>
</evidence>
<feature type="transmembrane region" description="Helical" evidence="5">
    <location>
        <begin position="20"/>
        <end position="38"/>
    </location>
</feature>
<dbReference type="InterPro" id="IPR010445">
    <property type="entry name" value="LapA_dom"/>
</dbReference>
<name>A0AA46TMX7_9ACTN</name>
<evidence type="ECO:0000256" key="3">
    <source>
        <dbReference type="ARBA" id="ARBA00022989"/>
    </source>
</evidence>
<evidence type="ECO:0000256" key="2">
    <source>
        <dbReference type="ARBA" id="ARBA00022692"/>
    </source>
</evidence>